<evidence type="ECO:0008006" key="6">
    <source>
        <dbReference type="Google" id="ProtNLM"/>
    </source>
</evidence>
<dbReference type="EMBL" id="KN846959">
    <property type="protein sequence ID" value="KIW67357.1"/>
    <property type="molecule type" value="Genomic_DNA"/>
</dbReference>
<dbReference type="PANTHER" id="PTHR11571:SF263">
    <property type="entry name" value="GLUTATHIONE S-TRANSFERASE"/>
    <property type="match status" value="1"/>
</dbReference>
<evidence type="ECO:0000256" key="1">
    <source>
        <dbReference type="SAM" id="MobiDB-lite"/>
    </source>
</evidence>
<accession>A0A0D2DZ07</accession>
<dbReference type="InterPro" id="IPR004046">
    <property type="entry name" value="GST_C"/>
</dbReference>
<dbReference type="InterPro" id="IPR036249">
    <property type="entry name" value="Thioredoxin-like_sf"/>
</dbReference>
<keyword evidence="5" id="KW-1185">Reference proteome</keyword>
<dbReference type="AlphaFoldDB" id="A0A0D2DZ07"/>
<dbReference type="Gene3D" id="1.20.1050.10">
    <property type="match status" value="1"/>
</dbReference>
<dbReference type="CDD" id="cd03192">
    <property type="entry name" value="GST_C_Sigma_like"/>
    <property type="match status" value="1"/>
</dbReference>
<sequence length="364" mass="40469">MRLASQATLRSFTGKLTNRPATLGTPAPRYFSRYISVAALPQTPSSLKSSSFGFPSNSRILKTSLIASHSDRARRIHHPAMATSTRARSSKRQKTDESDPATDKQDETQTQTDDSYRLIYWPGIPGRGEHIRLAFEATGTPYTDVCNTTDEGVQAVLSQISDQNLGSETNPPPLAPPILQHGTVLLSQTPNILAYLGPRLGLVPDPSDDPAGLYHVNALTLTALDGLSNEPHDTHHPIASGAYYEEQKEEAKRKAADYRAVRLPKFLAYFERVLKGPASRGGQFLYGGKLTYADLVLFQTLDGVSYAFPRCVRRLKETGKYDALWGLYERVKALEKVSAYLASERRQKYSMGIYRHYDELDDEE</sequence>
<dbReference type="GO" id="GO:0004364">
    <property type="term" value="F:glutathione transferase activity"/>
    <property type="evidence" value="ECO:0007669"/>
    <property type="project" value="TreeGrafter"/>
</dbReference>
<gene>
    <name evidence="4" type="ORF">PV04_06618</name>
</gene>
<evidence type="ECO:0000259" key="2">
    <source>
        <dbReference type="PROSITE" id="PS50404"/>
    </source>
</evidence>
<feature type="compositionally biased region" description="Basic and acidic residues" evidence="1">
    <location>
        <begin position="93"/>
        <end position="107"/>
    </location>
</feature>
<dbReference type="STRING" id="5601.A0A0D2DZ07"/>
<dbReference type="FunFam" id="1.20.1050.10:FF:000051">
    <property type="entry name" value="Glutathione S-transferase"/>
    <property type="match status" value="1"/>
</dbReference>
<proteinExistence type="predicted"/>
<reference evidence="4 5" key="1">
    <citation type="submission" date="2015-01" db="EMBL/GenBank/DDBJ databases">
        <title>The Genome Sequence of Capronia semiimmersa CBS27337.</title>
        <authorList>
            <consortium name="The Broad Institute Genomics Platform"/>
            <person name="Cuomo C."/>
            <person name="de Hoog S."/>
            <person name="Gorbushina A."/>
            <person name="Stielow B."/>
            <person name="Teixiera M."/>
            <person name="Abouelleil A."/>
            <person name="Chapman S.B."/>
            <person name="Priest M."/>
            <person name="Young S.K."/>
            <person name="Wortman J."/>
            <person name="Nusbaum C."/>
            <person name="Birren B."/>
        </authorList>
    </citation>
    <scope>NUCLEOTIDE SEQUENCE [LARGE SCALE GENOMIC DNA]</scope>
    <source>
        <strain evidence="4 5">CBS 27337</strain>
    </source>
</reference>
<dbReference type="InterPro" id="IPR036282">
    <property type="entry name" value="Glutathione-S-Trfase_C_sf"/>
</dbReference>
<dbReference type="HOGENOM" id="CLU_039475_0_0_1"/>
<dbReference type="SUPFAM" id="SSF47616">
    <property type="entry name" value="GST C-terminal domain-like"/>
    <property type="match status" value="1"/>
</dbReference>
<dbReference type="Proteomes" id="UP000054266">
    <property type="component" value="Unassembled WGS sequence"/>
</dbReference>
<dbReference type="InterPro" id="IPR004045">
    <property type="entry name" value="Glutathione_S-Trfase_N"/>
</dbReference>
<dbReference type="Gene3D" id="3.40.30.10">
    <property type="entry name" value="Glutaredoxin"/>
    <property type="match status" value="1"/>
</dbReference>
<organism evidence="4 5">
    <name type="scientific">Phialophora macrospora</name>
    <dbReference type="NCBI Taxonomy" id="1851006"/>
    <lineage>
        <taxon>Eukaryota</taxon>
        <taxon>Fungi</taxon>
        <taxon>Dikarya</taxon>
        <taxon>Ascomycota</taxon>
        <taxon>Pezizomycotina</taxon>
        <taxon>Eurotiomycetes</taxon>
        <taxon>Chaetothyriomycetidae</taxon>
        <taxon>Chaetothyriales</taxon>
        <taxon>Herpotrichiellaceae</taxon>
        <taxon>Phialophora</taxon>
    </lineage>
</organism>
<dbReference type="GO" id="GO:0006749">
    <property type="term" value="P:glutathione metabolic process"/>
    <property type="evidence" value="ECO:0007669"/>
    <property type="project" value="TreeGrafter"/>
</dbReference>
<dbReference type="SUPFAM" id="SSF52833">
    <property type="entry name" value="Thioredoxin-like"/>
    <property type="match status" value="1"/>
</dbReference>
<dbReference type="PROSITE" id="PS50405">
    <property type="entry name" value="GST_CTER"/>
    <property type="match status" value="1"/>
</dbReference>
<evidence type="ECO:0000313" key="5">
    <source>
        <dbReference type="Proteomes" id="UP000054266"/>
    </source>
</evidence>
<dbReference type="PROSITE" id="PS50404">
    <property type="entry name" value="GST_NTER"/>
    <property type="match status" value="1"/>
</dbReference>
<protein>
    <recommendedName>
        <fullName evidence="6">Glutathione S-transferase</fullName>
    </recommendedName>
</protein>
<dbReference type="Pfam" id="PF14497">
    <property type="entry name" value="GST_C_3"/>
    <property type="match status" value="1"/>
</dbReference>
<evidence type="ECO:0000259" key="3">
    <source>
        <dbReference type="PROSITE" id="PS50405"/>
    </source>
</evidence>
<dbReference type="InterPro" id="IPR010987">
    <property type="entry name" value="Glutathione-S-Trfase_C-like"/>
</dbReference>
<feature type="region of interest" description="Disordered" evidence="1">
    <location>
        <begin position="69"/>
        <end position="115"/>
    </location>
</feature>
<dbReference type="PANTHER" id="PTHR11571">
    <property type="entry name" value="GLUTATHIONE S-TRANSFERASE"/>
    <property type="match status" value="1"/>
</dbReference>
<name>A0A0D2DZ07_9EURO</name>
<feature type="domain" description="GST N-terminal" evidence="2">
    <location>
        <begin position="115"/>
        <end position="204"/>
    </location>
</feature>
<dbReference type="InterPro" id="IPR050213">
    <property type="entry name" value="GST_superfamily"/>
</dbReference>
<feature type="domain" description="GST C-terminal" evidence="3">
    <location>
        <begin position="209"/>
        <end position="350"/>
    </location>
</feature>
<evidence type="ECO:0000313" key="4">
    <source>
        <dbReference type="EMBL" id="KIW67357.1"/>
    </source>
</evidence>